<proteinExistence type="predicted"/>
<dbReference type="EMBL" id="JACAZI010000011">
    <property type="protein sequence ID" value="KAF7348742.1"/>
    <property type="molecule type" value="Genomic_DNA"/>
</dbReference>
<dbReference type="OrthoDB" id="6613063at2759"/>
<comment type="caution">
    <text evidence="2">The sequence shown here is derived from an EMBL/GenBank/DDBJ whole genome shotgun (WGS) entry which is preliminary data.</text>
</comment>
<reference evidence="2" key="1">
    <citation type="submission" date="2020-05" db="EMBL/GenBank/DDBJ databases">
        <title>Mycena genomes resolve the evolution of fungal bioluminescence.</title>
        <authorList>
            <person name="Tsai I.J."/>
        </authorList>
    </citation>
    <scope>NUCLEOTIDE SEQUENCE</scope>
    <source>
        <strain evidence="2">CCC161011</strain>
    </source>
</reference>
<name>A0A8H6XYR6_9AGAR</name>
<dbReference type="AlphaFoldDB" id="A0A8H6XYR6"/>
<evidence type="ECO:0008006" key="4">
    <source>
        <dbReference type="Google" id="ProtNLM"/>
    </source>
</evidence>
<accession>A0A8H6XYR6</accession>
<evidence type="ECO:0000313" key="2">
    <source>
        <dbReference type="EMBL" id="KAF7348742.1"/>
    </source>
</evidence>
<dbReference type="PANTHER" id="PTHR46579:SF1">
    <property type="entry name" value="F5_8 TYPE C DOMAIN-CONTAINING PROTEIN"/>
    <property type="match status" value="1"/>
</dbReference>
<organism evidence="2 3">
    <name type="scientific">Mycena venus</name>
    <dbReference type="NCBI Taxonomy" id="2733690"/>
    <lineage>
        <taxon>Eukaryota</taxon>
        <taxon>Fungi</taxon>
        <taxon>Dikarya</taxon>
        <taxon>Basidiomycota</taxon>
        <taxon>Agaricomycotina</taxon>
        <taxon>Agaricomycetes</taxon>
        <taxon>Agaricomycetidae</taxon>
        <taxon>Agaricales</taxon>
        <taxon>Marasmiineae</taxon>
        <taxon>Mycenaceae</taxon>
        <taxon>Mycena</taxon>
    </lineage>
</organism>
<feature type="compositionally biased region" description="Acidic residues" evidence="1">
    <location>
        <begin position="158"/>
        <end position="169"/>
    </location>
</feature>
<dbReference type="Pfam" id="PF02992">
    <property type="entry name" value="Transposase_21"/>
    <property type="match status" value="1"/>
</dbReference>
<gene>
    <name evidence="2" type="ORF">MVEN_01393300</name>
</gene>
<protein>
    <recommendedName>
        <fullName evidence="4">Transposase family Tnp2 protein</fullName>
    </recommendedName>
</protein>
<dbReference type="InterPro" id="IPR004242">
    <property type="entry name" value="Transposase_21"/>
</dbReference>
<dbReference type="PANTHER" id="PTHR46579">
    <property type="entry name" value="F5/8 TYPE C DOMAIN-CONTAINING PROTEIN-RELATED"/>
    <property type="match status" value="1"/>
</dbReference>
<sequence length="1107" mass="123642">MQVRIDHLFICLGFSNWTPDSPAIKQLLIAPLNSRPKPAAAPLIDYLSVLRPFARILILLIQIHCELGSILDSYLSQMVSGKKRKCTCGCEKSVTAQTERNHLKGRTTPLIVKTHNAARRLAVLGLSPGRRRAQAKKSALLSPRKARPPKGSAAETSDAMDVDADADGGDPDILPQFYAEGSGAAPDRDGAAPLDMPGLDIDPGIDIDVDGDLNQGPAVDPELYDPAAAADLRQATAAAREGVWSNGHRVTIDEEDDLDETMYMDADLDSEADGAGPEGEDDFWGDEDQDYDEYEWLYGLPVGDIVEEEMERELAQFGKSIFASSPIFINDYVPAEELSEDDLAILRAFAFKTEEHLTNTAFKKLPYTFPDANIQTLKLPAAATLVPTPMKRSVHIAKSHAFKSDGRPRKTFTYVPLIPRLVAYFKNAEMVDRMSYRGDYKPDADMKDVFDSANYRILRDRFVTTVLLRSSAAKKTCWPLILFNYNLPPEIRFHLKHILCVGVIPGPKKPQDADSFLWPLIEELLKLELGVSAFDISASEKFALRAYLTTVFGDIPAISMIMRMKGHNGRVPCRMCNIVGLPGTSGTTHYLPLDRSSHPAVVNTDGIRTYDPLNLPMRTHDEILDQAREVQFAGGPTEKERLSKQYGIKGVPILSSLSSIFFPLSFPYDFMHLIYENVVKNLVLLWTGNYKGLDTGTGSYELQPKVWEAIGAATAAAGSTIPTAFGARPPDVSKDRTACTADTWSFWLLYLGPVLLHRKFEKRIYYDHFIEFVKLVNTCLQFKYTPADIASIRAGFAKWVLQYEKLYYQNSPDRLSACPLTIHVLLHIADGIEAAGPVWAYWAFPMERFCGRLQPCIKSRRYPFASIDGHVVSTAQLSIIKVKHSCEDQIRLGPPERGLVAGAFAHPSYPSCILLPPRHISQSLSKTLATRIAVSLATRYDTHVSVIKRYLEPLEIEQWAKVERLNGGDRMLVSSMLASLEDRRDATYVRYTLLVDQNARHARLAPRFIPVDFYGQLQNIFVVKLPPADELNLTEETTHILAAVTQCEITAKNDLDMHYYHKEGPLQVVDITTLQCVVGRVKTTDKRHWVIIDRSGSMARAYYDPDD</sequence>
<evidence type="ECO:0000313" key="3">
    <source>
        <dbReference type="Proteomes" id="UP000620124"/>
    </source>
</evidence>
<evidence type="ECO:0000256" key="1">
    <source>
        <dbReference type="SAM" id="MobiDB-lite"/>
    </source>
</evidence>
<dbReference type="Proteomes" id="UP000620124">
    <property type="component" value="Unassembled WGS sequence"/>
</dbReference>
<keyword evidence="3" id="KW-1185">Reference proteome</keyword>
<feature type="region of interest" description="Disordered" evidence="1">
    <location>
        <begin position="129"/>
        <end position="169"/>
    </location>
</feature>